<gene>
    <name evidence="2" type="ORF">NHX12_027231</name>
</gene>
<keyword evidence="1" id="KW-0175">Coiled coil</keyword>
<name>A0A9Q0EE83_9TELE</name>
<organism evidence="2 3">
    <name type="scientific">Muraenolepis orangiensis</name>
    <name type="common">Patagonian moray cod</name>
    <dbReference type="NCBI Taxonomy" id="630683"/>
    <lineage>
        <taxon>Eukaryota</taxon>
        <taxon>Metazoa</taxon>
        <taxon>Chordata</taxon>
        <taxon>Craniata</taxon>
        <taxon>Vertebrata</taxon>
        <taxon>Euteleostomi</taxon>
        <taxon>Actinopterygii</taxon>
        <taxon>Neopterygii</taxon>
        <taxon>Teleostei</taxon>
        <taxon>Neoteleostei</taxon>
        <taxon>Acanthomorphata</taxon>
        <taxon>Zeiogadaria</taxon>
        <taxon>Gadariae</taxon>
        <taxon>Gadiformes</taxon>
        <taxon>Muraenolepidoidei</taxon>
        <taxon>Muraenolepididae</taxon>
        <taxon>Muraenolepis</taxon>
    </lineage>
</organism>
<feature type="coiled-coil region" evidence="1">
    <location>
        <begin position="29"/>
        <end position="103"/>
    </location>
</feature>
<dbReference type="OrthoDB" id="10251809at2759"/>
<evidence type="ECO:0000313" key="2">
    <source>
        <dbReference type="EMBL" id="KAJ3605181.1"/>
    </source>
</evidence>
<dbReference type="AlphaFoldDB" id="A0A9Q0EE83"/>
<evidence type="ECO:0000256" key="1">
    <source>
        <dbReference type="SAM" id="Coils"/>
    </source>
</evidence>
<evidence type="ECO:0000313" key="3">
    <source>
        <dbReference type="Proteomes" id="UP001148018"/>
    </source>
</evidence>
<reference evidence="2" key="1">
    <citation type="submission" date="2022-07" db="EMBL/GenBank/DDBJ databases">
        <title>Chromosome-level genome of Muraenolepis orangiensis.</title>
        <authorList>
            <person name="Kim J."/>
        </authorList>
    </citation>
    <scope>NUCLEOTIDE SEQUENCE</scope>
    <source>
        <strain evidence="2">KU_S4_2022</strain>
        <tissue evidence="2">Muscle</tissue>
    </source>
</reference>
<protein>
    <submittedName>
        <fullName evidence="2">Uncharacterized protein</fullName>
    </submittedName>
</protein>
<dbReference type="EMBL" id="JANIIK010000043">
    <property type="protein sequence ID" value="KAJ3605181.1"/>
    <property type="molecule type" value="Genomic_DNA"/>
</dbReference>
<keyword evidence="3" id="KW-1185">Reference proteome</keyword>
<proteinExistence type="predicted"/>
<comment type="caution">
    <text evidence="2">The sequence shown here is derived from an EMBL/GenBank/DDBJ whole genome shotgun (WGS) entry which is preliminary data.</text>
</comment>
<accession>A0A9Q0EE83</accession>
<dbReference type="Proteomes" id="UP001148018">
    <property type="component" value="Unassembled WGS sequence"/>
</dbReference>
<sequence>MDMIHKAFCLLDLEFHKLDRGKLELAQGATALQTEREELQTQRQQQEQELQDMVERHRSQNESWLKARAVENDREKKELYTMREEVLREQEQLKEEQSNIQKRSQHLLSIMQQFR</sequence>